<dbReference type="SMART" id="SM00271">
    <property type="entry name" value="DnaJ"/>
    <property type="match status" value="1"/>
</dbReference>
<dbReference type="Proteomes" id="UP001238163">
    <property type="component" value="Unassembled WGS sequence"/>
</dbReference>
<proteinExistence type="predicted"/>
<dbReference type="PRINTS" id="PR00625">
    <property type="entry name" value="JDOMAIN"/>
</dbReference>
<evidence type="ECO:0000313" key="3">
    <source>
        <dbReference type="EMBL" id="MDQ0290774.1"/>
    </source>
</evidence>
<dbReference type="Pfam" id="PF00226">
    <property type="entry name" value="DnaJ"/>
    <property type="match status" value="1"/>
</dbReference>
<dbReference type="EMBL" id="JAUSVL010000001">
    <property type="protein sequence ID" value="MDQ0290774.1"/>
    <property type="molecule type" value="Genomic_DNA"/>
</dbReference>
<dbReference type="PANTHER" id="PTHR44825:SF1">
    <property type="entry name" value="DNAJ HOMOLOG SUBFAMILY C MEMBER 4"/>
    <property type="match status" value="1"/>
</dbReference>
<dbReference type="PROSITE" id="PS50076">
    <property type="entry name" value="DNAJ_2"/>
    <property type="match status" value="1"/>
</dbReference>
<name>A0AAE3VHY9_9BACT</name>
<gene>
    <name evidence="3" type="ORF">J3R75_002881</name>
</gene>
<dbReference type="Gene3D" id="1.10.287.110">
    <property type="entry name" value="DnaJ domain"/>
    <property type="match status" value="1"/>
</dbReference>
<feature type="domain" description="J" evidence="2">
    <location>
        <begin position="4"/>
        <end position="69"/>
    </location>
</feature>
<keyword evidence="4" id="KW-1185">Reference proteome</keyword>
<dbReference type="SUPFAM" id="SSF46565">
    <property type="entry name" value="Chaperone J-domain"/>
    <property type="match status" value="1"/>
</dbReference>
<dbReference type="InterPro" id="IPR001623">
    <property type="entry name" value="DnaJ_domain"/>
</dbReference>
<organism evidence="3 4">
    <name type="scientific">Oligosphaera ethanolica</name>
    <dbReference type="NCBI Taxonomy" id="760260"/>
    <lineage>
        <taxon>Bacteria</taxon>
        <taxon>Pseudomonadati</taxon>
        <taxon>Lentisphaerota</taxon>
        <taxon>Oligosphaeria</taxon>
        <taxon>Oligosphaerales</taxon>
        <taxon>Oligosphaeraceae</taxon>
        <taxon>Oligosphaera</taxon>
    </lineage>
</organism>
<dbReference type="InterPro" id="IPR036869">
    <property type="entry name" value="J_dom_sf"/>
</dbReference>
<dbReference type="PANTHER" id="PTHR44825">
    <property type="match status" value="1"/>
</dbReference>
<evidence type="ECO:0000256" key="1">
    <source>
        <dbReference type="SAM" id="MobiDB-lite"/>
    </source>
</evidence>
<dbReference type="InterPro" id="IPR011990">
    <property type="entry name" value="TPR-like_helical_dom_sf"/>
</dbReference>
<dbReference type="SUPFAM" id="SSF48452">
    <property type="entry name" value="TPR-like"/>
    <property type="match status" value="1"/>
</dbReference>
<dbReference type="InterPro" id="IPR052763">
    <property type="entry name" value="DnaJ_C4"/>
</dbReference>
<evidence type="ECO:0000259" key="2">
    <source>
        <dbReference type="PROSITE" id="PS50076"/>
    </source>
</evidence>
<accession>A0AAE3VHY9</accession>
<feature type="region of interest" description="Disordered" evidence="1">
    <location>
        <begin position="250"/>
        <end position="269"/>
    </location>
</feature>
<dbReference type="PROSITE" id="PS00636">
    <property type="entry name" value="DNAJ_1"/>
    <property type="match status" value="1"/>
</dbReference>
<reference evidence="3" key="1">
    <citation type="submission" date="2023-07" db="EMBL/GenBank/DDBJ databases">
        <title>Genomic Encyclopedia of Type Strains, Phase IV (KMG-IV): sequencing the most valuable type-strain genomes for metagenomic binning, comparative biology and taxonomic classification.</title>
        <authorList>
            <person name="Goeker M."/>
        </authorList>
    </citation>
    <scope>NUCLEOTIDE SEQUENCE</scope>
    <source>
        <strain evidence="3">DSM 24202</strain>
    </source>
</reference>
<protein>
    <submittedName>
        <fullName evidence="3">Tetratricopeptide (TPR) repeat protein</fullName>
    </submittedName>
</protein>
<evidence type="ECO:0000313" key="4">
    <source>
        <dbReference type="Proteomes" id="UP001238163"/>
    </source>
</evidence>
<dbReference type="AlphaFoldDB" id="A0AAE3VHY9"/>
<sequence length="269" mass="31551">MPQTLYDILGVKRGCSFAELKKAYYAQAKLCHPDLFFDDAVKTAAFQRLVSAFDILSDPQSRQQYDERLSFLDQPAVNRNYHEGQVAILDTIADDILEEMIVGNNAPRNTTLQNLMLDLTNTERFIMFREAKTQFERGRYSACLRLCQKLVGLSPNNILYHYYLAEAAAKMGRTYRARKHYLICLQIGSSRMPPQRLHRIRRRYQALEQEQGWLGRLLAWFLVEEQPVELSEEDRSQRALEQAFARELKKQQRQRRLQGPADKPRHRLR</sequence>
<dbReference type="CDD" id="cd06257">
    <property type="entry name" value="DnaJ"/>
    <property type="match status" value="1"/>
</dbReference>
<dbReference type="Gene3D" id="1.25.40.10">
    <property type="entry name" value="Tetratricopeptide repeat domain"/>
    <property type="match status" value="1"/>
</dbReference>
<comment type="caution">
    <text evidence="3">The sequence shown here is derived from an EMBL/GenBank/DDBJ whole genome shotgun (WGS) entry which is preliminary data.</text>
</comment>
<dbReference type="RefSeq" id="WP_307262643.1">
    <property type="nucleotide sequence ID" value="NZ_JAUSVL010000001.1"/>
</dbReference>
<dbReference type="InterPro" id="IPR018253">
    <property type="entry name" value="DnaJ_domain_CS"/>
</dbReference>